<dbReference type="STRING" id="1082479.SAMN05216241_102278"/>
<evidence type="ECO:0000313" key="2">
    <source>
        <dbReference type="Proteomes" id="UP000199415"/>
    </source>
</evidence>
<accession>A0A1G7NRW9</accession>
<dbReference type="EMBL" id="FNCE01000002">
    <property type="protein sequence ID" value="SDF76713.1"/>
    <property type="molecule type" value="Genomic_DNA"/>
</dbReference>
<proteinExistence type="predicted"/>
<reference evidence="1 2" key="1">
    <citation type="submission" date="2016-10" db="EMBL/GenBank/DDBJ databases">
        <authorList>
            <person name="de Groot N.N."/>
        </authorList>
    </citation>
    <scope>NUCLEOTIDE SEQUENCE [LARGE SCALE GENOMIC DNA]</scope>
    <source>
        <strain evidence="1 2">DSM 25584</strain>
    </source>
</reference>
<protein>
    <recommendedName>
        <fullName evidence="3">Peptidase propeptide and YPEB domain-containing protein</fullName>
    </recommendedName>
</protein>
<dbReference type="AlphaFoldDB" id="A0A1G7NRW9"/>
<evidence type="ECO:0008006" key="3">
    <source>
        <dbReference type="Google" id="ProtNLM"/>
    </source>
</evidence>
<gene>
    <name evidence="1" type="ORF">SAMN05216241_102278</name>
</gene>
<sequence>MHAQDADAAPACRSLTESAIRESVKQRFRAAKLPYFRIKEIELVDDQVARVHLVGQSGATALWLTVDRITGHIRQYR</sequence>
<evidence type="ECO:0000313" key="1">
    <source>
        <dbReference type="EMBL" id="SDF76713.1"/>
    </source>
</evidence>
<organism evidence="1 2">
    <name type="scientific">Limimonas halophila</name>
    <dbReference type="NCBI Taxonomy" id="1082479"/>
    <lineage>
        <taxon>Bacteria</taxon>
        <taxon>Pseudomonadati</taxon>
        <taxon>Pseudomonadota</taxon>
        <taxon>Alphaproteobacteria</taxon>
        <taxon>Rhodospirillales</taxon>
        <taxon>Rhodovibrionaceae</taxon>
        <taxon>Limimonas</taxon>
    </lineage>
</organism>
<name>A0A1G7NRW9_9PROT</name>
<dbReference type="RefSeq" id="WP_143006158.1">
    <property type="nucleotide sequence ID" value="NZ_FNCE01000002.1"/>
</dbReference>
<keyword evidence="2" id="KW-1185">Reference proteome</keyword>
<dbReference type="Proteomes" id="UP000199415">
    <property type="component" value="Unassembled WGS sequence"/>
</dbReference>